<keyword evidence="7" id="KW-1185">Reference proteome</keyword>
<keyword evidence="5" id="KW-0324">Glycolysis</keyword>
<dbReference type="GO" id="GO:0046872">
    <property type="term" value="F:metal ion binding"/>
    <property type="evidence" value="ECO:0007669"/>
    <property type="project" value="UniProtKB-KW"/>
</dbReference>
<protein>
    <submittedName>
        <fullName evidence="6">Uncharacterized protein</fullName>
    </submittedName>
</protein>
<dbReference type="GO" id="GO:0016301">
    <property type="term" value="F:kinase activity"/>
    <property type="evidence" value="ECO:0007669"/>
    <property type="project" value="UniProtKB-KW"/>
</dbReference>
<keyword evidence="4" id="KW-0460">Magnesium</keyword>
<evidence type="ECO:0000256" key="4">
    <source>
        <dbReference type="ARBA" id="ARBA00022842"/>
    </source>
</evidence>
<accession>A0A2G9X098</accession>
<dbReference type="EMBL" id="NQVN01000002">
    <property type="protein sequence ID" value="PIP00350.1"/>
    <property type="molecule type" value="Genomic_DNA"/>
</dbReference>
<dbReference type="GO" id="GO:0016773">
    <property type="term" value="F:phosphotransferase activity, alcohol group as acceptor"/>
    <property type="evidence" value="ECO:0007669"/>
    <property type="project" value="InterPro"/>
</dbReference>
<proteinExistence type="predicted"/>
<dbReference type="InterPro" id="IPR029056">
    <property type="entry name" value="Ribokinase-like"/>
</dbReference>
<organism evidence="6 7">
    <name type="scientific">Pleomorphomonas carboxyditropha</name>
    <dbReference type="NCBI Taxonomy" id="2023338"/>
    <lineage>
        <taxon>Bacteria</taxon>
        <taxon>Pseudomonadati</taxon>
        <taxon>Pseudomonadota</taxon>
        <taxon>Alphaproteobacteria</taxon>
        <taxon>Hyphomicrobiales</taxon>
        <taxon>Pleomorphomonadaceae</taxon>
        <taxon>Pleomorphomonas</taxon>
    </lineage>
</organism>
<comment type="caution">
    <text evidence="6">The sequence shown here is derived from an EMBL/GenBank/DDBJ whole genome shotgun (WGS) entry which is preliminary data.</text>
</comment>
<dbReference type="Proteomes" id="UP000231070">
    <property type="component" value="Unassembled WGS sequence"/>
</dbReference>
<evidence type="ECO:0000256" key="5">
    <source>
        <dbReference type="ARBA" id="ARBA00023152"/>
    </source>
</evidence>
<dbReference type="Pfam" id="PF04587">
    <property type="entry name" value="ADP_PFK_GK"/>
    <property type="match status" value="1"/>
</dbReference>
<dbReference type="GO" id="GO:0006096">
    <property type="term" value="P:glycolytic process"/>
    <property type="evidence" value="ECO:0007669"/>
    <property type="project" value="UniProtKB-KW"/>
</dbReference>
<keyword evidence="3" id="KW-0418">Kinase</keyword>
<evidence type="ECO:0000313" key="7">
    <source>
        <dbReference type="Proteomes" id="UP000231070"/>
    </source>
</evidence>
<dbReference type="AlphaFoldDB" id="A0A2G9X098"/>
<dbReference type="SUPFAM" id="SSF53613">
    <property type="entry name" value="Ribokinase-like"/>
    <property type="match status" value="1"/>
</dbReference>
<sequence length="440" mass="45708">MTTMNSAPTIAVTPIDWAGAYDRLAAELPALVTAATTLVTGFAACLDRRIDLHTVAPALAERPEAGARRLFAELMARARAGRGGELLVDDWPDGAAFLDPHTLPDGMAIGGTSAQAAWTLAAIGAPSLLALGEAGPEELAALHAGIGLAESGATLGSPRHRRPARRSGPAHYIVEYTAGRPLPGLVPERSTRVIVRFADEALQEDAMFDRWVAAHGPQLRVGLLSSPNAVPLADLPPALARLAAAARAWRRAGLSIVHLELGDYPWPGTLGATLAGLAPEVTSIGLNQNELRGLVPGDDPLAQADELSRRLGVDRLVVHADGWALAVTRGDAGVELDALAMGCLLAAARAEAGRPSSHPRVPRRASFGPLPVPPLSSLPDGRRVACVAAPYLERPASTVGLGDSFTAGCLLVHSNTRHRPIVGPVGLPAGAIADTDPRRP</sequence>
<keyword evidence="2" id="KW-0479">Metal-binding</keyword>
<evidence type="ECO:0000256" key="1">
    <source>
        <dbReference type="ARBA" id="ARBA00022679"/>
    </source>
</evidence>
<name>A0A2G9X098_9HYPH</name>
<dbReference type="Gene3D" id="3.40.1190.20">
    <property type="match status" value="1"/>
</dbReference>
<gene>
    <name evidence="6" type="ORF">CJ014_06345</name>
</gene>
<reference evidence="6 7" key="1">
    <citation type="submission" date="2017-08" db="EMBL/GenBank/DDBJ databases">
        <title>Pleomorphomonas carboxidotrophicus sp. nov., a new mesophilic hydrogenogenic carboxidotroph.</title>
        <authorList>
            <person name="Esquivel-Elizondo S."/>
            <person name="Krajmalnik-Brown R."/>
            <person name="Maldonado J."/>
        </authorList>
    </citation>
    <scope>NUCLEOTIDE SEQUENCE [LARGE SCALE GENOMIC DNA]</scope>
    <source>
        <strain evidence="6 7">SVCO-16</strain>
    </source>
</reference>
<dbReference type="OrthoDB" id="8432743at2"/>
<evidence type="ECO:0000313" key="6">
    <source>
        <dbReference type="EMBL" id="PIP00350.1"/>
    </source>
</evidence>
<keyword evidence="1" id="KW-0808">Transferase</keyword>
<evidence type="ECO:0000256" key="3">
    <source>
        <dbReference type="ARBA" id="ARBA00022777"/>
    </source>
</evidence>
<dbReference type="InterPro" id="IPR007666">
    <property type="entry name" value="ADP_PFK/GK"/>
</dbReference>
<evidence type="ECO:0000256" key="2">
    <source>
        <dbReference type="ARBA" id="ARBA00022723"/>
    </source>
</evidence>